<keyword evidence="2" id="KW-0677">Repeat</keyword>
<dbReference type="CDD" id="cd01448">
    <property type="entry name" value="TST_Repeat_1"/>
    <property type="match status" value="1"/>
</dbReference>
<name>A0A5C3KRR6_COPMA</name>
<dbReference type="OrthoDB" id="270167at2759"/>
<gene>
    <name evidence="4" type="ORF">FA15DRAFT_594931</name>
</gene>
<evidence type="ECO:0000313" key="4">
    <source>
        <dbReference type="EMBL" id="TFK23124.1"/>
    </source>
</evidence>
<keyword evidence="1 4" id="KW-0808">Transferase</keyword>
<dbReference type="InterPro" id="IPR001763">
    <property type="entry name" value="Rhodanese-like_dom"/>
</dbReference>
<evidence type="ECO:0000256" key="1">
    <source>
        <dbReference type="ARBA" id="ARBA00022679"/>
    </source>
</evidence>
<keyword evidence="5" id="KW-1185">Reference proteome</keyword>
<accession>A0A5C3KRR6</accession>
<protein>
    <submittedName>
        <fullName evidence="4">Thiosulfate sulfurtransferase</fullName>
    </submittedName>
</protein>
<dbReference type="Proteomes" id="UP000307440">
    <property type="component" value="Unassembled WGS sequence"/>
</dbReference>
<dbReference type="PANTHER" id="PTHR11364">
    <property type="entry name" value="THIOSULFATE SULFERTANSFERASE"/>
    <property type="match status" value="1"/>
</dbReference>
<dbReference type="InterPro" id="IPR036873">
    <property type="entry name" value="Rhodanese-like_dom_sf"/>
</dbReference>
<evidence type="ECO:0000313" key="5">
    <source>
        <dbReference type="Proteomes" id="UP000307440"/>
    </source>
</evidence>
<evidence type="ECO:0000256" key="2">
    <source>
        <dbReference type="ARBA" id="ARBA00022737"/>
    </source>
</evidence>
<dbReference type="GO" id="GO:0005739">
    <property type="term" value="C:mitochondrion"/>
    <property type="evidence" value="ECO:0007669"/>
    <property type="project" value="TreeGrafter"/>
</dbReference>
<dbReference type="EMBL" id="ML210225">
    <property type="protein sequence ID" value="TFK23124.1"/>
    <property type="molecule type" value="Genomic_DNA"/>
</dbReference>
<dbReference type="SMART" id="SM00450">
    <property type="entry name" value="RHOD"/>
    <property type="match status" value="2"/>
</dbReference>
<dbReference type="Gene3D" id="3.40.250.10">
    <property type="entry name" value="Rhodanese-like domain"/>
    <property type="match status" value="2"/>
</dbReference>
<sequence>MSLQQRGFVSYRTPLVLSPQEVNKLKHSQTASVALLDATWFMPNSPKDAAKEFQSKRIAGSQFFNLDEVASPHELGLKHMMPSSEAFAEACGKLGITPSSHVVIYDSQGVFSSPRALFTFRSFGHEKSSIINGGLPQWVDEGLPIQVDAPSKPKAVEYAPPKFHPESIKGYEDVVTNSAFDPKSNASAELVLDARSAGRYHGTDPEPRPGLSSGHIPNSVSLPFNLFLQKHKAQDGSEYTTILPPSEIRQVLEETVGREEVEDILDGQRSVVASCGSGMSAGVLWLGLQLIGAKNIALYDESWTGYAIRPTSKIVKS</sequence>
<dbReference type="SUPFAM" id="SSF52821">
    <property type="entry name" value="Rhodanese/Cell cycle control phosphatase"/>
    <property type="match status" value="2"/>
</dbReference>
<dbReference type="AlphaFoldDB" id="A0A5C3KRR6"/>
<dbReference type="STRING" id="230819.A0A5C3KRR6"/>
<dbReference type="PANTHER" id="PTHR11364:SF27">
    <property type="entry name" value="SULFURTRANSFERASE"/>
    <property type="match status" value="1"/>
</dbReference>
<dbReference type="GO" id="GO:0004792">
    <property type="term" value="F:thiosulfate-cyanide sulfurtransferase activity"/>
    <property type="evidence" value="ECO:0007669"/>
    <property type="project" value="TreeGrafter"/>
</dbReference>
<feature type="domain" description="Rhodanese" evidence="3">
    <location>
        <begin position="29"/>
        <end position="147"/>
    </location>
</feature>
<organism evidence="4 5">
    <name type="scientific">Coprinopsis marcescibilis</name>
    <name type="common">Agaric fungus</name>
    <name type="synonym">Psathyrella marcescibilis</name>
    <dbReference type="NCBI Taxonomy" id="230819"/>
    <lineage>
        <taxon>Eukaryota</taxon>
        <taxon>Fungi</taxon>
        <taxon>Dikarya</taxon>
        <taxon>Basidiomycota</taxon>
        <taxon>Agaricomycotina</taxon>
        <taxon>Agaricomycetes</taxon>
        <taxon>Agaricomycetidae</taxon>
        <taxon>Agaricales</taxon>
        <taxon>Agaricineae</taxon>
        <taxon>Psathyrellaceae</taxon>
        <taxon>Coprinopsis</taxon>
    </lineage>
</organism>
<proteinExistence type="predicted"/>
<dbReference type="PROSITE" id="PS50206">
    <property type="entry name" value="RHODANESE_3"/>
    <property type="match status" value="2"/>
</dbReference>
<dbReference type="Pfam" id="PF00581">
    <property type="entry name" value="Rhodanese"/>
    <property type="match status" value="2"/>
</dbReference>
<reference evidence="4 5" key="1">
    <citation type="journal article" date="2019" name="Nat. Ecol. Evol.">
        <title>Megaphylogeny resolves global patterns of mushroom evolution.</title>
        <authorList>
            <person name="Varga T."/>
            <person name="Krizsan K."/>
            <person name="Foldi C."/>
            <person name="Dima B."/>
            <person name="Sanchez-Garcia M."/>
            <person name="Sanchez-Ramirez S."/>
            <person name="Szollosi G.J."/>
            <person name="Szarkandi J.G."/>
            <person name="Papp V."/>
            <person name="Albert L."/>
            <person name="Andreopoulos W."/>
            <person name="Angelini C."/>
            <person name="Antonin V."/>
            <person name="Barry K.W."/>
            <person name="Bougher N.L."/>
            <person name="Buchanan P."/>
            <person name="Buyck B."/>
            <person name="Bense V."/>
            <person name="Catcheside P."/>
            <person name="Chovatia M."/>
            <person name="Cooper J."/>
            <person name="Damon W."/>
            <person name="Desjardin D."/>
            <person name="Finy P."/>
            <person name="Geml J."/>
            <person name="Haridas S."/>
            <person name="Hughes K."/>
            <person name="Justo A."/>
            <person name="Karasinski D."/>
            <person name="Kautmanova I."/>
            <person name="Kiss B."/>
            <person name="Kocsube S."/>
            <person name="Kotiranta H."/>
            <person name="LaButti K.M."/>
            <person name="Lechner B.E."/>
            <person name="Liimatainen K."/>
            <person name="Lipzen A."/>
            <person name="Lukacs Z."/>
            <person name="Mihaltcheva S."/>
            <person name="Morgado L.N."/>
            <person name="Niskanen T."/>
            <person name="Noordeloos M.E."/>
            <person name="Ohm R.A."/>
            <person name="Ortiz-Santana B."/>
            <person name="Ovrebo C."/>
            <person name="Racz N."/>
            <person name="Riley R."/>
            <person name="Savchenko A."/>
            <person name="Shiryaev A."/>
            <person name="Soop K."/>
            <person name="Spirin V."/>
            <person name="Szebenyi C."/>
            <person name="Tomsovsky M."/>
            <person name="Tulloss R.E."/>
            <person name="Uehling J."/>
            <person name="Grigoriev I.V."/>
            <person name="Vagvolgyi C."/>
            <person name="Papp T."/>
            <person name="Martin F.M."/>
            <person name="Miettinen O."/>
            <person name="Hibbett D.S."/>
            <person name="Nagy L.G."/>
        </authorList>
    </citation>
    <scope>NUCLEOTIDE SEQUENCE [LARGE SCALE GENOMIC DNA]</scope>
    <source>
        <strain evidence="4 5">CBS 121175</strain>
    </source>
</reference>
<evidence type="ECO:0000259" key="3">
    <source>
        <dbReference type="PROSITE" id="PS50206"/>
    </source>
</evidence>
<dbReference type="InterPro" id="IPR045078">
    <property type="entry name" value="TST/MPST-like"/>
</dbReference>
<feature type="domain" description="Rhodanese" evidence="3">
    <location>
        <begin position="185"/>
        <end position="313"/>
    </location>
</feature>
<dbReference type="CDD" id="cd01449">
    <property type="entry name" value="TST_Repeat_2"/>
    <property type="match status" value="1"/>
</dbReference>